<gene>
    <name evidence="8" type="ORF">KEC16_03450</name>
</gene>
<dbReference type="InterPro" id="IPR012292">
    <property type="entry name" value="Globin/Proto"/>
</dbReference>
<dbReference type="CDD" id="cd01068">
    <property type="entry name" value="globin_sensor"/>
    <property type="match status" value="1"/>
</dbReference>
<dbReference type="PANTHER" id="PTHR32089:SF112">
    <property type="entry name" value="LYSOZYME-LIKE PROTEIN-RELATED"/>
    <property type="match status" value="1"/>
</dbReference>
<dbReference type="InterPro" id="IPR004089">
    <property type="entry name" value="MCPsignal_dom"/>
</dbReference>
<dbReference type="Gene3D" id="1.10.490.10">
    <property type="entry name" value="Globins"/>
    <property type="match status" value="1"/>
</dbReference>
<comment type="subcellular location">
    <subcellularLocation>
        <location evidence="1">Cell inner membrane</location>
        <topology evidence="1">Multi-pass membrane protein</topology>
    </subcellularLocation>
</comment>
<keyword evidence="3 5" id="KW-0807">Transducer</keyword>
<feature type="domain" description="Methyl-accepting transducer" evidence="6">
    <location>
        <begin position="189"/>
        <end position="425"/>
    </location>
</feature>
<dbReference type="SMART" id="SM00283">
    <property type="entry name" value="MA"/>
    <property type="match status" value="1"/>
</dbReference>
<keyword evidence="2" id="KW-0997">Cell inner membrane</keyword>
<dbReference type="Gene3D" id="1.10.287.950">
    <property type="entry name" value="Methyl-accepting chemotaxis protein"/>
    <property type="match status" value="1"/>
</dbReference>
<evidence type="ECO:0000259" key="6">
    <source>
        <dbReference type="PROSITE" id="PS50111"/>
    </source>
</evidence>
<evidence type="ECO:0000256" key="4">
    <source>
        <dbReference type="ARBA" id="ARBA00029447"/>
    </source>
</evidence>
<protein>
    <submittedName>
        <fullName evidence="8">Globin-coupled sensor protein</fullName>
    </submittedName>
</protein>
<keyword evidence="2" id="KW-0472">Membrane</keyword>
<dbReference type="Proteomes" id="UP000680714">
    <property type="component" value="Unassembled WGS sequence"/>
</dbReference>
<feature type="domain" description="T-SNARE coiled-coil homology" evidence="7">
    <location>
        <begin position="341"/>
        <end position="403"/>
    </location>
</feature>
<dbReference type="EMBL" id="JAGTUF010000001">
    <property type="protein sequence ID" value="MBR9970766.1"/>
    <property type="molecule type" value="Genomic_DNA"/>
</dbReference>
<dbReference type="InterPro" id="IPR004090">
    <property type="entry name" value="Chemotax_Me-accpt_rcpt"/>
</dbReference>
<keyword evidence="2" id="KW-1003">Cell membrane</keyword>
<evidence type="ECO:0000256" key="5">
    <source>
        <dbReference type="PROSITE-ProRule" id="PRU00284"/>
    </source>
</evidence>
<dbReference type="PROSITE" id="PS50192">
    <property type="entry name" value="T_SNARE"/>
    <property type="match status" value="1"/>
</dbReference>
<evidence type="ECO:0000256" key="3">
    <source>
        <dbReference type="ARBA" id="ARBA00023224"/>
    </source>
</evidence>
<name>A0ABS5I8K0_9PROT</name>
<reference evidence="8 9" key="1">
    <citation type="submission" date="2021-04" db="EMBL/GenBank/DDBJ databases">
        <title>Magnetospirillum sulfuroxidans sp. nov., a facultative chemolithoautotrophic sulfur-oxidizing alphaproteobacterium isolated from freshwater sediment and proposals for Paramagetospirillum gen. nov., and Magnetospirillaceae fam. nov.</title>
        <authorList>
            <person name="Koziaeva V."/>
            <person name="Geelhoed J.S."/>
            <person name="Sorokin D.Y."/>
            <person name="Grouzdev D.S."/>
        </authorList>
    </citation>
    <scope>NUCLEOTIDE SEQUENCE [LARGE SCALE GENOMIC DNA]</scope>
    <source>
        <strain evidence="8 9">J10</strain>
    </source>
</reference>
<dbReference type="SUPFAM" id="SSF58104">
    <property type="entry name" value="Methyl-accepting chemotaxis protein (MCP) signaling domain"/>
    <property type="match status" value="1"/>
</dbReference>
<dbReference type="InterPro" id="IPR039379">
    <property type="entry name" value="Protoglobin_sensor_dom"/>
</dbReference>
<dbReference type="PANTHER" id="PTHR32089">
    <property type="entry name" value="METHYL-ACCEPTING CHEMOTAXIS PROTEIN MCPB"/>
    <property type="match status" value="1"/>
</dbReference>
<evidence type="ECO:0000313" key="9">
    <source>
        <dbReference type="Proteomes" id="UP000680714"/>
    </source>
</evidence>
<dbReference type="PRINTS" id="PR00260">
    <property type="entry name" value="CHEMTRNSDUCR"/>
</dbReference>
<evidence type="ECO:0000259" key="7">
    <source>
        <dbReference type="PROSITE" id="PS50192"/>
    </source>
</evidence>
<organism evidence="8 9">
    <name type="scientific">Magnetospirillum sulfuroxidans</name>
    <dbReference type="NCBI Taxonomy" id="611300"/>
    <lineage>
        <taxon>Bacteria</taxon>
        <taxon>Pseudomonadati</taxon>
        <taxon>Pseudomonadota</taxon>
        <taxon>Alphaproteobacteria</taxon>
        <taxon>Rhodospirillales</taxon>
        <taxon>Rhodospirillaceae</taxon>
        <taxon>Magnetospirillum</taxon>
    </lineage>
</organism>
<comment type="caution">
    <text evidence="8">The sequence shown here is derived from an EMBL/GenBank/DDBJ whole genome shotgun (WGS) entry which is preliminary data.</text>
</comment>
<dbReference type="InterPro" id="IPR009050">
    <property type="entry name" value="Globin-like_sf"/>
</dbReference>
<evidence type="ECO:0000256" key="2">
    <source>
        <dbReference type="ARBA" id="ARBA00022519"/>
    </source>
</evidence>
<accession>A0ABS5I8K0</accession>
<evidence type="ECO:0000313" key="8">
    <source>
        <dbReference type="EMBL" id="MBR9970766.1"/>
    </source>
</evidence>
<keyword evidence="9" id="KW-1185">Reference proteome</keyword>
<dbReference type="PROSITE" id="PS50111">
    <property type="entry name" value="CHEMOTAXIS_TRANSDUC_2"/>
    <property type="match status" value="1"/>
</dbReference>
<dbReference type="SUPFAM" id="SSF46458">
    <property type="entry name" value="Globin-like"/>
    <property type="match status" value="1"/>
</dbReference>
<dbReference type="RefSeq" id="WP_211546226.1">
    <property type="nucleotide sequence ID" value="NZ_JAGTUF010000001.1"/>
</dbReference>
<dbReference type="InterPro" id="IPR000727">
    <property type="entry name" value="T_SNARE_dom"/>
</dbReference>
<comment type="similarity">
    <text evidence="4">Belongs to the methyl-accepting chemotaxis (MCP) protein family.</text>
</comment>
<dbReference type="Pfam" id="PF00015">
    <property type="entry name" value="MCPsignal"/>
    <property type="match status" value="1"/>
</dbReference>
<dbReference type="InterPro" id="IPR044398">
    <property type="entry name" value="Globin-sensor_dom"/>
</dbReference>
<dbReference type="Pfam" id="PF11563">
    <property type="entry name" value="Protoglobin"/>
    <property type="match status" value="1"/>
</dbReference>
<evidence type="ECO:0000256" key="1">
    <source>
        <dbReference type="ARBA" id="ARBA00004429"/>
    </source>
</evidence>
<proteinExistence type="inferred from homology"/>
<sequence>MCGIEIRRKFLQMEEEDLVFLRKFKPTLEPKIDQILSDFYSHISSFDQISRIFQSPERIKHAASMQKKHWLDFVFAGIFDQRYMQKVTEIGKIHQRIGLEPRWYMAGYCIALNQITALAIRTYRRRPEIATRLVNTIHKVVFLDMDLATSVYIEQNLEATAHAVTQALEQKADLFERDVKGIVAEVSNAADTMKNSAQHLANNTRDTSMKSVAVAAAAEQAAMNIHAVTAAAEELTLSITEISCQIQRSNMVTDAMHVDMGETNKRVSSLSESTTKIGQIVNLIQAIARQTNMLALNATIEAARAGESGKGFVVVANEVKSLATKTARATEEISRHVMEVQAATDETVNSITGISRTIDQIKDISESIAAAVEEQGAATQEIARNIQQASTGTQEVSQTISQVSTAANENGEVADGVSGSASTLSHAAGRLEVQLDRFVKEIRTG</sequence>